<evidence type="ECO:0000313" key="7">
    <source>
        <dbReference type="EMBL" id="AFP08081.1"/>
    </source>
</evidence>
<dbReference type="EMBL" id="JW875564">
    <property type="protein sequence ID" value="AFP08081.1"/>
    <property type="molecule type" value="mRNA"/>
</dbReference>
<feature type="transmembrane region" description="Helical" evidence="6">
    <location>
        <begin position="12"/>
        <end position="33"/>
    </location>
</feature>
<name>V9L859_CALMI</name>
<dbReference type="GO" id="GO:0030890">
    <property type="term" value="P:positive regulation of B cell proliferation"/>
    <property type="evidence" value="ECO:0007669"/>
    <property type="project" value="TreeGrafter"/>
</dbReference>
<evidence type="ECO:0000256" key="2">
    <source>
        <dbReference type="ARBA" id="ARBA00022514"/>
    </source>
</evidence>
<dbReference type="GO" id="GO:0005125">
    <property type="term" value="F:cytokine activity"/>
    <property type="evidence" value="ECO:0007669"/>
    <property type="project" value="UniProtKB-KW"/>
</dbReference>
<accession>V9L859</accession>
<keyword evidence="4" id="KW-1015">Disulfide bond</keyword>
<proteinExistence type="evidence at transcript level"/>
<dbReference type="GO" id="GO:0005615">
    <property type="term" value="C:extracellular space"/>
    <property type="evidence" value="ECO:0007669"/>
    <property type="project" value="UniProtKB-KW"/>
</dbReference>
<dbReference type="InterPro" id="IPR008983">
    <property type="entry name" value="Tumour_necrosis_fac-like_dom"/>
</dbReference>
<reference evidence="7" key="1">
    <citation type="journal article" date="2014" name="Nature">
        <title>Elephant shark genome provides unique insights into gnathostome evolution.</title>
        <authorList>
            <consortium name="International Elephant Shark Genome Sequencing Consortium"/>
            <person name="Venkatesh B."/>
            <person name="Lee A.P."/>
            <person name="Ravi V."/>
            <person name="Maurya A.K."/>
            <person name="Lian M.M."/>
            <person name="Swann J.B."/>
            <person name="Ohta Y."/>
            <person name="Flajnik M.F."/>
            <person name="Sutoh Y."/>
            <person name="Kasahara M."/>
            <person name="Hoon S."/>
            <person name="Gangu V."/>
            <person name="Roy S.W."/>
            <person name="Irimia M."/>
            <person name="Korzh V."/>
            <person name="Kondrychyn I."/>
            <person name="Lim Z.W."/>
            <person name="Tay B.H."/>
            <person name="Tohari S."/>
            <person name="Kong K.W."/>
            <person name="Ho S."/>
            <person name="Lorente-Galdos B."/>
            <person name="Quilez J."/>
            <person name="Marques-Bonet T."/>
            <person name="Raney B.J."/>
            <person name="Ingham P.W."/>
            <person name="Tay A."/>
            <person name="Hillier L.W."/>
            <person name="Minx P."/>
            <person name="Boehm T."/>
            <person name="Wilson R.K."/>
            <person name="Brenner S."/>
            <person name="Warren W.C."/>
        </authorList>
    </citation>
    <scope>NUCLEOTIDE SEQUENCE</scope>
    <source>
        <tissue evidence="7">Brain</tissue>
    </source>
</reference>
<keyword evidence="5" id="KW-0325">Glycoprotein</keyword>
<keyword evidence="6" id="KW-0812">Transmembrane</keyword>
<dbReference type="SUPFAM" id="SSF49842">
    <property type="entry name" value="TNF-like"/>
    <property type="match status" value="1"/>
</dbReference>
<evidence type="ECO:0000256" key="4">
    <source>
        <dbReference type="ARBA" id="ARBA00023157"/>
    </source>
</evidence>
<dbReference type="InterPro" id="IPR051748">
    <property type="entry name" value="TNF_Ligand_Superfamily"/>
</dbReference>
<evidence type="ECO:0000256" key="5">
    <source>
        <dbReference type="ARBA" id="ARBA00023180"/>
    </source>
</evidence>
<keyword evidence="3" id="KW-0964">Secreted</keyword>
<keyword evidence="6" id="KW-0472">Membrane</keyword>
<dbReference type="Gene3D" id="2.60.120.40">
    <property type="match status" value="1"/>
</dbReference>
<evidence type="ECO:0000256" key="3">
    <source>
        <dbReference type="ARBA" id="ARBA00022525"/>
    </source>
</evidence>
<sequence length="241" mass="27279">MAELRAEQDTAPGLLLGLGALAGVFICLSALAFQQLELRRLQGEVARLKDTYGAREPQRGAQQVNEAEVDLESDNATDSLSKALCLLNASRSLNSLALRLSRKTERVKRAAGHNRKPRQRRSFIHLTPSSCISMGDNTIIFWRTIFQEGKSFEHADNTITLTESGYFFIYAQVLYQDRTFVMGHFVKQRLKKVNGERTILRCIQSMAESYPSNTCYTAVNPSEVSEPFLRRNPFQKSREKK</sequence>
<keyword evidence="2" id="KW-0202">Cytokine</keyword>
<protein>
    <submittedName>
        <fullName evidence="7">Tumor necrosis factor ligand superfamily member 13B-like protein</fullName>
    </submittedName>
</protein>
<keyword evidence="6" id="KW-1133">Transmembrane helix</keyword>
<comment type="subcellular location">
    <subcellularLocation>
        <location evidence="1">Secreted</location>
    </subcellularLocation>
</comment>
<dbReference type="AlphaFoldDB" id="V9L859"/>
<dbReference type="PANTHER" id="PTHR15151:SF12">
    <property type="entry name" value="TUMOR NECROSIS FACTOR LIGAND SUPERFAMILY MEMBER 13"/>
    <property type="match status" value="1"/>
</dbReference>
<dbReference type="PANTHER" id="PTHR15151">
    <property type="entry name" value="PROTEIN EIGER"/>
    <property type="match status" value="1"/>
</dbReference>
<evidence type="ECO:0000256" key="6">
    <source>
        <dbReference type="SAM" id="Phobius"/>
    </source>
</evidence>
<organism evidence="7">
    <name type="scientific">Callorhinchus milii</name>
    <name type="common">Ghost shark</name>
    <dbReference type="NCBI Taxonomy" id="7868"/>
    <lineage>
        <taxon>Eukaryota</taxon>
        <taxon>Metazoa</taxon>
        <taxon>Chordata</taxon>
        <taxon>Craniata</taxon>
        <taxon>Vertebrata</taxon>
        <taxon>Chondrichthyes</taxon>
        <taxon>Holocephali</taxon>
        <taxon>Chimaeriformes</taxon>
        <taxon>Callorhinchidae</taxon>
        <taxon>Callorhinchus</taxon>
    </lineage>
</organism>
<evidence type="ECO:0000256" key="1">
    <source>
        <dbReference type="ARBA" id="ARBA00004613"/>
    </source>
</evidence>